<name>A0A7G8T785_9FIRM</name>
<dbReference type="KEGG" id="cfem:HCR03_12030"/>
<evidence type="ECO:0000256" key="1">
    <source>
        <dbReference type="SAM" id="MobiDB-lite"/>
    </source>
</evidence>
<feature type="transmembrane region" description="Helical" evidence="2">
    <location>
        <begin position="90"/>
        <end position="113"/>
    </location>
</feature>
<evidence type="ECO:0000256" key="2">
    <source>
        <dbReference type="SAM" id="Phobius"/>
    </source>
</evidence>
<feature type="region of interest" description="Disordered" evidence="1">
    <location>
        <begin position="1"/>
        <end position="79"/>
    </location>
</feature>
<feature type="compositionally biased region" description="Basic and acidic residues" evidence="1">
    <location>
        <begin position="52"/>
        <end position="68"/>
    </location>
</feature>
<evidence type="ECO:0000313" key="4">
    <source>
        <dbReference type="Proteomes" id="UP000515909"/>
    </source>
</evidence>
<dbReference type="RefSeq" id="WP_187034403.1">
    <property type="nucleotide sequence ID" value="NZ_CP060286.1"/>
</dbReference>
<reference evidence="3 4" key="1">
    <citation type="submission" date="2020-08" db="EMBL/GenBank/DDBJ databases">
        <title>The isolate Caproiciproducens sp. 7D4C2 produces n-caproate at mildly acidic conditions from hexoses: genome and rBOX comparison with related strains and chain-elongating bacteria.</title>
        <authorList>
            <person name="Esquivel-Elizondo S."/>
            <person name="Bagci C."/>
            <person name="Temovska M."/>
            <person name="Jeon B.S."/>
            <person name="Bessarab I."/>
            <person name="Williams R.B.H."/>
            <person name="Huson D.H."/>
            <person name="Angenent L.T."/>
        </authorList>
    </citation>
    <scope>NUCLEOTIDE SEQUENCE [LARGE SCALE GENOMIC DNA]</scope>
    <source>
        <strain evidence="3 4">7D4C2</strain>
    </source>
</reference>
<keyword evidence="2" id="KW-0472">Membrane</keyword>
<keyword evidence="2" id="KW-0812">Transmembrane</keyword>
<protein>
    <submittedName>
        <fullName evidence="3">GldG family protein</fullName>
    </submittedName>
</protein>
<sequence>MNQEKDPRTGAAVPEEEIPEEKAAGTQQAEAENQQESPAETETPDAGQNPGPEEKKEDSQKTDKEKKGGGKPKKDHSEFFKSSKFRHGSISTAFTAGFIVVVVLLNILVGIVGERFPSVNLDLTKTGSNSLSSEGLKAVDKVSLATTITVCATKQQVEGDQIYADQGLKYSQVGSLLAKMAERNSKIQVQYIDLDKNPTFASEYQSDSLTAGDLIVKTDKRHRVLTYSDLFNIQYSQDYSSSQVYSNVEGALVSALNAVTSEKLPIVAFDTGHAEQQDMTGYQKLLNNNSFETKSFNLLTDAIPDNTQMIVLGLPTRDYTDDEIKKLSDFLGSKTLAGDRSLMVTFSPSQASLPKLATFLEEWGIQVPQAVVVESDQSKFISNNPFGYSLRYSERSAD</sequence>
<evidence type="ECO:0000313" key="3">
    <source>
        <dbReference type="EMBL" id="QNK39476.1"/>
    </source>
</evidence>
<keyword evidence="2" id="KW-1133">Transmembrane helix</keyword>
<organism evidence="3 4">
    <name type="scientific">Caproicibacter fermentans</name>
    <dbReference type="NCBI Taxonomy" id="2576756"/>
    <lineage>
        <taxon>Bacteria</taxon>
        <taxon>Bacillati</taxon>
        <taxon>Bacillota</taxon>
        <taxon>Clostridia</taxon>
        <taxon>Eubacteriales</taxon>
        <taxon>Acutalibacteraceae</taxon>
        <taxon>Caproicibacter</taxon>
    </lineage>
</organism>
<dbReference type="Proteomes" id="UP000515909">
    <property type="component" value="Chromosome"/>
</dbReference>
<dbReference type="EMBL" id="CP060286">
    <property type="protein sequence ID" value="QNK39476.1"/>
    <property type="molecule type" value="Genomic_DNA"/>
</dbReference>
<gene>
    <name evidence="3" type="ORF">HCR03_12030</name>
</gene>
<dbReference type="AlphaFoldDB" id="A0A7G8T785"/>
<proteinExistence type="predicted"/>
<accession>A0A7G8T785</accession>
<feature type="compositionally biased region" description="Polar residues" evidence="1">
    <location>
        <begin position="25"/>
        <end position="40"/>
    </location>
</feature>